<feature type="non-terminal residue" evidence="6">
    <location>
        <position position="148"/>
    </location>
</feature>
<dbReference type="GO" id="GO:0043436">
    <property type="term" value="P:oxoacid metabolic process"/>
    <property type="evidence" value="ECO:0007669"/>
    <property type="project" value="UniProtKB-ARBA"/>
</dbReference>
<dbReference type="Proteomes" id="UP000243459">
    <property type="component" value="Chromosome 9"/>
</dbReference>
<reference evidence="7" key="1">
    <citation type="journal article" date="2017" name="Nat. Commun.">
        <title>The asparagus genome sheds light on the origin and evolution of a young Y chromosome.</title>
        <authorList>
            <person name="Harkess A."/>
            <person name="Zhou J."/>
            <person name="Xu C."/>
            <person name="Bowers J.E."/>
            <person name="Van der Hulst R."/>
            <person name="Ayyampalayam S."/>
            <person name="Mercati F."/>
            <person name="Riccardi P."/>
            <person name="McKain M.R."/>
            <person name="Kakrana A."/>
            <person name="Tang H."/>
            <person name="Ray J."/>
            <person name="Groenendijk J."/>
            <person name="Arikit S."/>
            <person name="Mathioni S.M."/>
            <person name="Nakano M."/>
            <person name="Shan H."/>
            <person name="Telgmann-Rauber A."/>
            <person name="Kanno A."/>
            <person name="Yue Z."/>
            <person name="Chen H."/>
            <person name="Li W."/>
            <person name="Chen Y."/>
            <person name="Xu X."/>
            <person name="Zhang Y."/>
            <person name="Luo S."/>
            <person name="Chen H."/>
            <person name="Gao J."/>
            <person name="Mao Z."/>
            <person name="Pires J.C."/>
            <person name="Luo M."/>
            <person name="Kudrna D."/>
            <person name="Wing R.A."/>
            <person name="Meyers B.C."/>
            <person name="Yi K."/>
            <person name="Kong H."/>
            <person name="Lavrijsen P."/>
            <person name="Sunseri F."/>
            <person name="Falavigna A."/>
            <person name="Ye Y."/>
            <person name="Leebens-Mack J.H."/>
            <person name="Chen G."/>
        </authorList>
    </citation>
    <scope>NUCLEOTIDE SEQUENCE [LARGE SCALE GENOMIC DNA]</scope>
    <source>
        <strain evidence="7">cv. DH0086</strain>
    </source>
</reference>
<feature type="domain" description="Aconitase/3-isopropylmalate dehydratase large subunit alpha/beta/alpha" evidence="5">
    <location>
        <begin position="24"/>
        <end position="70"/>
    </location>
</feature>
<dbReference type="PANTHER" id="PTHR43822:SF2">
    <property type="entry name" value="HOMOACONITASE, MITOCHONDRIAL"/>
    <property type="match status" value="1"/>
</dbReference>
<dbReference type="EMBL" id="CM007389">
    <property type="protein sequence ID" value="ONK57891.1"/>
    <property type="molecule type" value="Genomic_DNA"/>
</dbReference>
<keyword evidence="4" id="KW-0456">Lyase</keyword>
<organism evidence="6 7">
    <name type="scientific">Asparagus officinalis</name>
    <name type="common">Garden asparagus</name>
    <dbReference type="NCBI Taxonomy" id="4686"/>
    <lineage>
        <taxon>Eukaryota</taxon>
        <taxon>Viridiplantae</taxon>
        <taxon>Streptophyta</taxon>
        <taxon>Embryophyta</taxon>
        <taxon>Tracheophyta</taxon>
        <taxon>Spermatophyta</taxon>
        <taxon>Magnoliopsida</taxon>
        <taxon>Liliopsida</taxon>
        <taxon>Asparagales</taxon>
        <taxon>Asparagaceae</taxon>
        <taxon>Asparagoideae</taxon>
        <taxon>Asparagus</taxon>
    </lineage>
</organism>
<dbReference type="InterPro" id="IPR001030">
    <property type="entry name" value="Acoase/IPM_deHydtase_lsu_aba"/>
</dbReference>
<accession>A0A5P1E5I2</accession>
<dbReference type="InterPro" id="IPR050067">
    <property type="entry name" value="IPM_dehydratase_rel_enz"/>
</dbReference>
<dbReference type="PANTHER" id="PTHR43822">
    <property type="entry name" value="HOMOACONITASE, MITOCHONDRIAL-RELATED"/>
    <property type="match status" value="1"/>
</dbReference>
<gene>
    <name evidence="6" type="ORF">A4U43_C09F5310</name>
</gene>
<dbReference type="GO" id="GO:0051536">
    <property type="term" value="F:iron-sulfur cluster binding"/>
    <property type="evidence" value="ECO:0007669"/>
    <property type="project" value="UniProtKB-KW"/>
</dbReference>
<protein>
    <recommendedName>
        <fullName evidence="5">Aconitase/3-isopropylmalate dehydratase large subunit alpha/beta/alpha domain-containing protein</fullName>
    </recommendedName>
</protein>
<sequence length="148" mass="16416">MFVGRGRLGSSRGSLGRTAKAYPDYKCVYHIALAQEGHCKPGEVLLGTDSHTRNAGAFDQFATSIGNTDVDFFHDPKFDVSKLEPLVAKPHSPDNHALARERKDVKIVRIYIASCTGGKTEDFLAAIKVFLALGKRWKFRHFLCLPPK</sequence>
<dbReference type="Pfam" id="PF00330">
    <property type="entry name" value="Aconitase"/>
    <property type="match status" value="1"/>
</dbReference>
<evidence type="ECO:0000256" key="1">
    <source>
        <dbReference type="ARBA" id="ARBA00022723"/>
    </source>
</evidence>
<dbReference type="GO" id="GO:0016829">
    <property type="term" value="F:lyase activity"/>
    <property type="evidence" value="ECO:0007669"/>
    <property type="project" value="UniProtKB-KW"/>
</dbReference>
<evidence type="ECO:0000259" key="5">
    <source>
        <dbReference type="Pfam" id="PF00330"/>
    </source>
</evidence>
<keyword evidence="1" id="KW-0479">Metal-binding</keyword>
<keyword evidence="7" id="KW-1185">Reference proteome</keyword>
<keyword evidence="2" id="KW-0408">Iron</keyword>
<evidence type="ECO:0000256" key="3">
    <source>
        <dbReference type="ARBA" id="ARBA00023014"/>
    </source>
</evidence>
<evidence type="ECO:0000313" key="7">
    <source>
        <dbReference type="Proteomes" id="UP000243459"/>
    </source>
</evidence>
<evidence type="ECO:0000256" key="2">
    <source>
        <dbReference type="ARBA" id="ARBA00023004"/>
    </source>
</evidence>
<keyword evidence="3" id="KW-0411">Iron-sulfur</keyword>
<dbReference type="SUPFAM" id="SSF53732">
    <property type="entry name" value="Aconitase iron-sulfur domain"/>
    <property type="match status" value="2"/>
</dbReference>
<dbReference type="InterPro" id="IPR036008">
    <property type="entry name" value="Aconitase_4Fe-4S_dom"/>
</dbReference>
<dbReference type="Gramene" id="ONK57891">
    <property type="protein sequence ID" value="ONK57891"/>
    <property type="gene ID" value="A4U43_C09F5310"/>
</dbReference>
<evidence type="ECO:0000313" key="6">
    <source>
        <dbReference type="EMBL" id="ONK57891.1"/>
    </source>
</evidence>
<dbReference type="GO" id="GO:0046872">
    <property type="term" value="F:metal ion binding"/>
    <property type="evidence" value="ECO:0007669"/>
    <property type="project" value="UniProtKB-KW"/>
</dbReference>
<evidence type="ECO:0000256" key="4">
    <source>
        <dbReference type="ARBA" id="ARBA00023239"/>
    </source>
</evidence>
<proteinExistence type="predicted"/>
<name>A0A5P1E5I2_ASPOF</name>
<dbReference type="AlphaFoldDB" id="A0A5P1E5I2"/>
<dbReference type="Gene3D" id="3.30.499.10">
    <property type="entry name" value="Aconitase, domain 3"/>
    <property type="match status" value="2"/>
</dbReference>
<dbReference type="InterPro" id="IPR015931">
    <property type="entry name" value="Acnase/IPM_dHydase_lsu_aba_1/3"/>
</dbReference>